<name>A0A6G0U9G2_APHGL</name>
<feature type="region of interest" description="Disordered" evidence="1">
    <location>
        <begin position="221"/>
        <end position="301"/>
    </location>
</feature>
<evidence type="ECO:0000256" key="1">
    <source>
        <dbReference type="SAM" id="MobiDB-lite"/>
    </source>
</evidence>
<proteinExistence type="predicted"/>
<organism evidence="2 3">
    <name type="scientific">Aphis glycines</name>
    <name type="common">Soybean aphid</name>
    <dbReference type="NCBI Taxonomy" id="307491"/>
    <lineage>
        <taxon>Eukaryota</taxon>
        <taxon>Metazoa</taxon>
        <taxon>Ecdysozoa</taxon>
        <taxon>Arthropoda</taxon>
        <taxon>Hexapoda</taxon>
        <taxon>Insecta</taxon>
        <taxon>Pterygota</taxon>
        <taxon>Neoptera</taxon>
        <taxon>Paraneoptera</taxon>
        <taxon>Hemiptera</taxon>
        <taxon>Sternorrhyncha</taxon>
        <taxon>Aphidomorpha</taxon>
        <taxon>Aphidoidea</taxon>
        <taxon>Aphididae</taxon>
        <taxon>Aphidini</taxon>
        <taxon>Aphis</taxon>
        <taxon>Aphis</taxon>
    </lineage>
</organism>
<feature type="compositionally biased region" description="Polar residues" evidence="1">
    <location>
        <begin position="251"/>
        <end position="260"/>
    </location>
</feature>
<dbReference type="Proteomes" id="UP000475862">
    <property type="component" value="Unassembled WGS sequence"/>
</dbReference>
<dbReference type="AlphaFoldDB" id="A0A6G0U9G2"/>
<sequence length="411" mass="45986">MASKKLTARFDPYQEMENYLEKVAEELDEVFNQLSKKSATPPGKLATNWPPNCCGNDANKDDRCSTENGDYLTNDLGGRFDDVILELQLPERIVCQACAEGIEEKVYFGDNCDSGVFSNNMRYRLSPTKRKRCRSRSLDQSSLQLPDCYEDKSAVLLKVKVLNTTPPTPVRRSSLNRFQTIISQQKQFERQNNDGGPHLEVATQTSPTCSRSSSFTWLSDRSDTGNCSSAEEAVTPCSSTDDSVTDHHISCGSSTESSITPPGRSDEPESAGNQKCRRKETWERLQRRHADRRATVKHTEKSVWVPPTTEISDQFHRPATRPNRLPLTSESEFPVKNVPYELPSPTAVSLDGGGEKVTSELSGACKSSSAPHLIKSTQTLPHRTKYTGGSKEWKHPKCHSERYLEGLDVYR</sequence>
<accession>A0A6G0U9G2</accession>
<protein>
    <submittedName>
        <fullName evidence="2">Uncharacterized protein</fullName>
    </submittedName>
</protein>
<gene>
    <name evidence="2" type="ORF">AGLY_001314</name>
</gene>
<feature type="region of interest" description="Disordered" evidence="1">
    <location>
        <begin position="346"/>
        <end position="370"/>
    </location>
</feature>
<dbReference type="OrthoDB" id="10003330at2759"/>
<dbReference type="EMBL" id="VYZN01000001">
    <property type="protein sequence ID" value="KAE9545771.1"/>
    <property type="molecule type" value="Genomic_DNA"/>
</dbReference>
<evidence type="ECO:0000313" key="3">
    <source>
        <dbReference type="Proteomes" id="UP000475862"/>
    </source>
</evidence>
<reference evidence="2 3" key="1">
    <citation type="submission" date="2019-08" db="EMBL/GenBank/DDBJ databases">
        <title>The genome of the soybean aphid Biotype 1, its phylome, world population structure and adaptation to the North American continent.</title>
        <authorList>
            <person name="Giordano R."/>
            <person name="Donthu R.K."/>
            <person name="Hernandez A.G."/>
            <person name="Wright C.L."/>
            <person name="Zimin A.V."/>
        </authorList>
    </citation>
    <scope>NUCLEOTIDE SEQUENCE [LARGE SCALE GENOMIC DNA]</scope>
    <source>
        <tissue evidence="2">Whole aphids</tissue>
    </source>
</reference>
<evidence type="ECO:0000313" key="2">
    <source>
        <dbReference type="EMBL" id="KAE9545771.1"/>
    </source>
</evidence>
<keyword evidence="3" id="KW-1185">Reference proteome</keyword>
<feature type="region of interest" description="Disordered" evidence="1">
    <location>
        <begin position="187"/>
        <end position="208"/>
    </location>
</feature>
<feature type="non-terminal residue" evidence="2">
    <location>
        <position position="411"/>
    </location>
</feature>
<feature type="compositionally biased region" description="Polar residues" evidence="1">
    <location>
        <begin position="359"/>
        <end position="370"/>
    </location>
</feature>
<feature type="compositionally biased region" description="Basic and acidic residues" evidence="1">
    <location>
        <begin position="292"/>
        <end position="301"/>
    </location>
</feature>
<comment type="caution">
    <text evidence="2">The sequence shown here is derived from an EMBL/GenBank/DDBJ whole genome shotgun (WGS) entry which is preliminary data.</text>
</comment>